<dbReference type="PANTHER" id="PTHR12945:SF0">
    <property type="entry name" value="TRNA (ADENINE(58)-N(1))-METHYLTRANSFERASE NON-CATALYTIC SUBUNIT TRM6"/>
    <property type="match status" value="1"/>
</dbReference>
<dbReference type="PANTHER" id="PTHR12945">
    <property type="entry name" value="TRANSLATION INITIATION FACTOR EIF3-RELATED"/>
    <property type="match status" value="1"/>
</dbReference>
<dbReference type="HOGENOM" id="CLU_010916_1_0_1"/>
<comment type="subcellular location">
    <subcellularLocation>
        <location evidence="1">Nucleus</location>
    </subcellularLocation>
</comment>
<accession>M5EM21</accession>
<organism evidence="8 9">
    <name type="scientific">Malassezia sympodialis (strain ATCC 42132)</name>
    <name type="common">Atopic eczema-associated yeast</name>
    <dbReference type="NCBI Taxonomy" id="1230383"/>
    <lineage>
        <taxon>Eukaryota</taxon>
        <taxon>Fungi</taxon>
        <taxon>Dikarya</taxon>
        <taxon>Basidiomycota</taxon>
        <taxon>Ustilaginomycotina</taxon>
        <taxon>Malasseziomycetes</taxon>
        <taxon>Malasseziales</taxon>
        <taxon>Malasseziaceae</taxon>
        <taxon>Malassezia</taxon>
    </lineage>
</organism>
<dbReference type="GO" id="GO:0008168">
    <property type="term" value="F:methyltransferase activity"/>
    <property type="evidence" value="ECO:0007669"/>
    <property type="project" value="UniProtKB-KW"/>
</dbReference>
<proteinExistence type="inferred from homology"/>
<evidence type="ECO:0000256" key="3">
    <source>
        <dbReference type="ARBA" id="ARBA00021704"/>
    </source>
</evidence>
<evidence type="ECO:0000256" key="1">
    <source>
        <dbReference type="ARBA" id="ARBA00004123"/>
    </source>
</evidence>
<keyword evidence="5" id="KW-0539">Nucleus</keyword>
<evidence type="ECO:0000256" key="7">
    <source>
        <dbReference type="SAM" id="MobiDB-lite"/>
    </source>
</evidence>
<evidence type="ECO:0000256" key="2">
    <source>
        <dbReference type="ARBA" id="ARBA00008320"/>
    </source>
</evidence>
<comment type="similarity">
    <text evidence="2">Belongs to the TRM6/GCD10 family.</text>
</comment>
<dbReference type="InterPro" id="IPR029063">
    <property type="entry name" value="SAM-dependent_MTases_sf"/>
</dbReference>
<feature type="compositionally biased region" description="Low complexity" evidence="7">
    <location>
        <begin position="1"/>
        <end position="16"/>
    </location>
</feature>
<dbReference type="AlphaFoldDB" id="M5EM21"/>
<dbReference type="VEuPathDB" id="FungiDB:MSYG_3883"/>
<feature type="region of interest" description="Disordered" evidence="7">
    <location>
        <begin position="1"/>
        <end position="39"/>
    </location>
</feature>
<dbReference type="KEGG" id="msym:MSY001_1399"/>
<dbReference type="GO" id="GO:0005634">
    <property type="term" value="C:nucleus"/>
    <property type="evidence" value="ECO:0007669"/>
    <property type="project" value="UniProtKB-SubCell"/>
</dbReference>
<evidence type="ECO:0000313" key="8">
    <source>
        <dbReference type="EMBL" id="SHO79534.1"/>
    </source>
</evidence>
<dbReference type="RefSeq" id="XP_018739983.1">
    <property type="nucleotide sequence ID" value="XM_018883200.1"/>
</dbReference>
<keyword evidence="8" id="KW-0489">Methyltransferase</keyword>
<evidence type="ECO:0000256" key="5">
    <source>
        <dbReference type="ARBA" id="ARBA00023242"/>
    </source>
</evidence>
<keyword evidence="8" id="KW-0808">Transferase</keyword>
<reference evidence="9" key="1">
    <citation type="journal article" date="2017" name="Nucleic Acids Res.">
        <title>Proteogenomics produces comprehensive and highly accurate protein-coding gene annotation in a complete genome assembly of Malassezia sympodialis.</title>
        <authorList>
            <person name="Zhu Y."/>
            <person name="Engstroem P.G."/>
            <person name="Tellgren-Roth C."/>
            <person name="Baudo C.D."/>
            <person name="Kennell J.C."/>
            <person name="Sun S."/>
            <person name="Billmyre R.B."/>
            <person name="Schroeder M.S."/>
            <person name="Andersson A."/>
            <person name="Holm T."/>
            <person name="Sigurgeirsson B."/>
            <person name="Wu G."/>
            <person name="Sankaranarayanan S.R."/>
            <person name="Siddharthan R."/>
            <person name="Sanyal K."/>
            <person name="Lundeberg J."/>
            <person name="Nystedt B."/>
            <person name="Boekhout T."/>
            <person name="Dawson T.L. Jr."/>
            <person name="Heitman J."/>
            <person name="Scheynius A."/>
            <person name="Lehtioe J."/>
        </authorList>
    </citation>
    <scope>NUCLEOTIDE SEQUENCE [LARGE SCALE GENOMIC DNA]</scope>
    <source>
        <strain evidence="9">ATCC 42132</strain>
    </source>
</reference>
<dbReference type="GO" id="GO:0030488">
    <property type="term" value="P:tRNA methylation"/>
    <property type="evidence" value="ECO:0007669"/>
    <property type="project" value="InterPro"/>
</dbReference>
<keyword evidence="4" id="KW-0819">tRNA processing</keyword>
<protein>
    <recommendedName>
        <fullName evidence="3">tRNA (adenine(58)-N(1))-methyltransferase non-catalytic subunit TRM6</fullName>
    </recommendedName>
    <alternativeName>
        <fullName evidence="6">tRNA(m1A58)-methyltransferase subunit TRM6</fullName>
    </alternativeName>
</protein>
<dbReference type="OrthoDB" id="10254665at2759"/>
<dbReference type="STRING" id="1230383.M5EM21"/>
<keyword evidence="9" id="KW-1185">Reference proteome</keyword>
<evidence type="ECO:0000256" key="4">
    <source>
        <dbReference type="ARBA" id="ARBA00022694"/>
    </source>
</evidence>
<gene>
    <name evidence="8" type="ORF">MSYG_3883</name>
</gene>
<dbReference type="EMBL" id="LT671826">
    <property type="protein sequence ID" value="SHO79534.1"/>
    <property type="molecule type" value="Genomic_DNA"/>
</dbReference>
<dbReference type="InterPro" id="IPR017423">
    <property type="entry name" value="TRM6"/>
</dbReference>
<dbReference type="Proteomes" id="UP000186303">
    <property type="component" value="Chromosome 6"/>
</dbReference>
<dbReference type="Pfam" id="PF04189">
    <property type="entry name" value="Gcd10p"/>
    <property type="match status" value="1"/>
</dbReference>
<name>M5EM21_MALS4</name>
<dbReference type="Gene3D" id="3.40.50.150">
    <property type="entry name" value="Vaccinia Virus protein VP39"/>
    <property type="match status" value="1"/>
</dbReference>
<dbReference type="GO" id="GO:0031515">
    <property type="term" value="C:tRNA (m1A) methyltransferase complex"/>
    <property type="evidence" value="ECO:0007669"/>
    <property type="project" value="InterPro"/>
</dbReference>
<dbReference type="OMA" id="TRCRPYQ"/>
<sequence>MVDDGVAASSSDVSRSAPPPEEKGAGEHVACTEPTRKKPRWEKPIPLANAELRSRTRFVPARQQTLLRLPSGVMKQVTLEPGKMISIGKFGTFKADEIIGRPFGLTYEILADGSLKIMQQAVAEALVESEATNENIFDDGDSQALSYEDIQALKQGGATGREIIQKQLEGNKSYELRTTYSQEKIMKRKESKHLHFFTPLPPDTFHVAAYHFERNPDKVRGMRSDALAQCLSFANVQAGGKYLVVDGTGGLLTGAVLERLGGAGSVHLIHDADSPPALELMPLFNLTPSHTDGILKTMHWAATEPAWTLPSHMTDELAKVYATERERQRARKKREGITDFITTRQQFFDGEFDAVLVASPYEPYSVVYRLIPYLAGSSNVVVHSPHLQPLIEAQARMRANPVFVNVSVTEPWLRRYQVLPQRTHPDMMTSASAGYILHGIRILDTSTE</sequence>
<evidence type="ECO:0000256" key="6">
    <source>
        <dbReference type="ARBA" id="ARBA00032319"/>
    </source>
</evidence>
<evidence type="ECO:0000313" key="9">
    <source>
        <dbReference type="Proteomes" id="UP000186303"/>
    </source>
</evidence>